<evidence type="ECO:0000313" key="3">
    <source>
        <dbReference type="Proteomes" id="UP000521868"/>
    </source>
</evidence>
<protein>
    <submittedName>
        <fullName evidence="2">Uncharacterized protein</fullName>
    </submittedName>
</protein>
<evidence type="ECO:0000256" key="1">
    <source>
        <dbReference type="SAM" id="MobiDB-lite"/>
    </source>
</evidence>
<evidence type="ECO:0000313" key="2">
    <source>
        <dbReference type="EMBL" id="NKE67528.1"/>
    </source>
</evidence>
<dbReference type="AlphaFoldDB" id="A0A7X6DI13"/>
<gene>
    <name evidence="2" type="ORF">RAMLITH_17015</name>
</gene>
<comment type="caution">
    <text evidence="2">The sequence shown here is derived from an EMBL/GenBank/DDBJ whole genome shotgun (WGS) entry which is preliminary data.</text>
</comment>
<name>A0A7X6DI13_9BURK</name>
<dbReference type="EMBL" id="VTOX01000006">
    <property type="protein sequence ID" value="NKE67528.1"/>
    <property type="molecule type" value="Genomic_DNA"/>
</dbReference>
<dbReference type="Proteomes" id="UP000521868">
    <property type="component" value="Unassembled WGS sequence"/>
</dbReference>
<dbReference type="RefSeq" id="WP_168108646.1">
    <property type="nucleotide sequence ID" value="NZ_VTOX01000006.1"/>
</dbReference>
<organism evidence="2 3">
    <name type="scientific">Ramlibacter lithotrophicus</name>
    <dbReference type="NCBI Taxonomy" id="2606681"/>
    <lineage>
        <taxon>Bacteria</taxon>
        <taxon>Pseudomonadati</taxon>
        <taxon>Pseudomonadota</taxon>
        <taxon>Betaproteobacteria</taxon>
        <taxon>Burkholderiales</taxon>
        <taxon>Comamonadaceae</taxon>
        <taxon>Ramlibacter</taxon>
    </lineage>
</organism>
<proteinExistence type="predicted"/>
<keyword evidence="3" id="KW-1185">Reference proteome</keyword>
<reference evidence="2 3" key="1">
    <citation type="journal article" date="2020" name="Nature">
        <title>Bacterial chemolithoautotrophy via manganese oxidation.</title>
        <authorList>
            <person name="Yu H."/>
            <person name="Leadbetter J.R."/>
        </authorList>
    </citation>
    <scope>NUCLEOTIDE SEQUENCE [LARGE SCALE GENOMIC DNA]</scope>
    <source>
        <strain evidence="2 3">RBP-1</strain>
    </source>
</reference>
<sequence>MKLAWLARGVAIALLAAWALGLATAAVHLAAWDRELVQVLLQIRADRAFRVRMAERREPIPREWYRSKALALLAAGDRLHDDGRWTVFMPGAWPRFDDLRERLAQRIEREFSEIAVDTIRRELDERAGQLSGVARHPATGELLTAGGCAAPALAPSFFQPGARGDELPELRSVLAHLDQIEQLDRAVQALEELQSPGSGDGAEPLRLLVRYALAAEPPERLSHSAARVRQVLRPSERPQHGLRTARLQQAVRCSLARRMALLDARVFERNDLLASEQQLAPHLAAFLRPGAGRLPAQTLERWHAMVALIGEQERLLDAGDSGWLGGASRGLGPAHDAALARVARIGLLGSETVQQLSQQSGRALQRLRGRLATSLGAGLEPALVWREGEGRYVLSPQRLVLRDRLAALLQEPYMAMPGDAAFPDAPPGAIRWDLQRLAGALELAQARRRFRAEHLPRFPAGARSGIAQAVDRQFARHVEHAAAQALVTASADAPPDLAAWGAQQQLVARVESLLVQLGARDRAHLLRMLVTGDLVARLGVAEQALARSDFASPRLQDFGWWTGEGSPLLAALGAMDGLTLRHVLAPQVSRLEAAVRQVAPLLAAAGTFAGEPAVQRWQAAAADLERYRGGRGDGSLAALERTLVSLGPELTAANCLDKLAAWPPPVGADPFAQRHRQLRDGLRQRCGQLRSAPRPGQVPEPAAAAAWPFG</sequence>
<accession>A0A7X6DI13</accession>
<feature type="region of interest" description="Disordered" evidence="1">
    <location>
        <begin position="689"/>
        <end position="710"/>
    </location>
</feature>